<feature type="chain" id="PRO_5042133404" evidence="1">
    <location>
        <begin position="23"/>
        <end position="233"/>
    </location>
</feature>
<name>A0AAD1XK81_EUPCR</name>
<dbReference type="AlphaFoldDB" id="A0AAD1XK81"/>
<organism evidence="2 3">
    <name type="scientific">Euplotes crassus</name>
    <dbReference type="NCBI Taxonomy" id="5936"/>
    <lineage>
        <taxon>Eukaryota</taxon>
        <taxon>Sar</taxon>
        <taxon>Alveolata</taxon>
        <taxon>Ciliophora</taxon>
        <taxon>Intramacronucleata</taxon>
        <taxon>Spirotrichea</taxon>
        <taxon>Hypotrichia</taxon>
        <taxon>Euplotida</taxon>
        <taxon>Euplotidae</taxon>
        <taxon>Moneuplotes</taxon>
    </lineage>
</organism>
<dbReference type="Proteomes" id="UP001295684">
    <property type="component" value="Unassembled WGS sequence"/>
</dbReference>
<keyword evidence="1" id="KW-0732">Signal</keyword>
<evidence type="ECO:0000256" key="1">
    <source>
        <dbReference type="SAM" id="SignalP"/>
    </source>
</evidence>
<evidence type="ECO:0000313" key="3">
    <source>
        <dbReference type="Proteomes" id="UP001295684"/>
    </source>
</evidence>
<protein>
    <submittedName>
        <fullName evidence="2">Uncharacterized protein</fullName>
    </submittedName>
</protein>
<proteinExistence type="predicted"/>
<gene>
    <name evidence="2" type="ORF">ECRASSUSDP1_LOCUS15507</name>
</gene>
<dbReference type="EMBL" id="CAMPGE010015542">
    <property type="protein sequence ID" value="CAI2374155.1"/>
    <property type="molecule type" value="Genomic_DNA"/>
</dbReference>
<sequence length="233" mass="25276">MSARYWVLVLIIQSALCALCGSQPQDLTVESYFYSNYDATRFTKVIMGDQGSLYYFGKLTTGANEHALVLKYDSSGTLAFQKVTEFVPMPQGFEVSMNETFLFALLGISGSPGGIVVQYSGTTGAINYAKMISITPTINSVLNVDRKGASIIITEPSTSSSIYKTCPERVAHDCETILINFSPTGVSGAPSIIFADNILGFSFYFTAVGNTQPSNFYITRVKSDSTVDKTTKI</sequence>
<comment type="caution">
    <text evidence="2">The sequence shown here is derived from an EMBL/GenBank/DDBJ whole genome shotgun (WGS) entry which is preliminary data.</text>
</comment>
<accession>A0AAD1XK81</accession>
<evidence type="ECO:0000313" key="2">
    <source>
        <dbReference type="EMBL" id="CAI2374155.1"/>
    </source>
</evidence>
<reference evidence="2" key="1">
    <citation type="submission" date="2023-07" db="EMBL/GenBank/DDBJ databases">
        <authorList>
            <consortium name="AG Swart"/>
            <person name="Singh M."/>
            <person name="Singh A."/>
            <person name="Seah K."/>
            <person name="Emmerich C."/>
        </authorList>
    </citation>
    <scope>NUCLEOTIDE SEQUENCE</scope>
    <source>
        <strain evidence="2">DP1</strain>
    </source>
</reference>
<keyword evidence="3" id="KW-1185">Reference proteome</keyword>
<feature type="signal peptide" evidence="1">
    <location>
        <begin position="1"/>
        <end position="22"/>
    </location>
</feature>